<gene>
    <name evidence="9" type="primary">uraH</name>
    <name evidence="9" type="ORF">HB662_24845</name>
</gene>
<keyword evidence="10" id="KW-1185">Reference proteome</keyword>
<comment type="function">
    <text evidence="2">Catalyzes the hydrolysis of 5-hydroxyisourate (HIU) to 2-oxo-4-hydroxy-4-carboxy-5-ureidoimidazoline (OHCU).</text>
</comment>
<keyword evidence="5 7" id="KW-0659">Purine metabolism</keyword>
<evidence type="ECO:0000256" key="1">
    <source>
        <dbReference type="ARBA" id="ARBA00001043"/>
    </source>
</evidence>
<sequence>MKPSALTTHILDTASGRPMPGVTVELFRHEAAGPVKVTQAVTNADGRTDAPLLDATTFAPGTYELRFHIGAHFGGEGFLDVVPIVVRLAAGQGHYHVPLLCSPWSYATYRGS</sequence>
<feature type="domain" description="Transthyretin/hydroxyisourate hydrolase" evidence="8">
    <location>
        <begin position="6"/>
        <end position="111"/>
    </location>
</feature>
<dbReference type="Pfam" id="PF00576">
    <property type="entry name" value="Transthyretin"/>
    <property type="match status" value="1"/>
</dbReference>
<dbReference type="NCBIfam" id="TIGR02962">
    <property type="entry name" value="hdxy_isourate"/>
    <property type="match status" value="1"/>
</dbReference>
<dbReference type="PANTHER" id="PTHR10395">
    <property type="entry name" value="URICASE AND TRANSTHYRETIN-RELATED"/>
    <property type="match status" value="1"/>
</dbReference>
<dbReference type="InterPro" id="IPR014306">
    <property type="entry name" value="Hydroxyisourate_hydrolase"/>
</dbReference>
<evidence type="ECO:0000259" key="8">
    <source>
        <dbReference type="Pfam" id="PF00576"/>
    </source>
</evidence>
<accession>A0ABX1F719</accession>
<dbReference type="Proteomes" id="UP000765160">
    <property type="component" value="Unassembled WGS sequence"/>
</dbReference>
<dbReference type="Gene3D" id="2.60.40.180">
    <property type="entry name" value="Transthyretin/hydroxyisourate hydrolase domain"/>
    <property type="match status" value="1"/>
</dbReference>
<dbReference type="CDD" id="cd05822">
    <property type="entry name" value="TLP_HIUase"/>
    <property type="match status" value="1"/>
</dbReference>
<dbReference type="EC" id="3.5.2.17" evidence="7"/>
<evidence type="ECO:0000256" key="5">
    <source>
        <dbReference type="ARBA" id="ARBA00022631"/>
    </source>
</evidence>
<reference evidence="9 10" key="1">
    <citation type="submission" date="2020-03" db="EMBL/GenBank/DDBJ databases">
        <title>Roseomonas selenitidurans sp. nov. isolated from soil.</title>
        <authorList>
            <person name="Liu H."/>
        </authorList>
    </citation>
    <scope>NUCLEOTIDE SEQUENCE [LARGE SCALE GENOMIC DNA]</scope>
    <source>
        <strain evidence="9 10">JCM 15073</strain>
    </source>
</reference>
<dbReference type="SUPFAM" id="SSF49472">
    <property type="entry name" value="Transthyretin (synonym: prealbumin)"/>
    <property type="match status" value="1"/>
</dbReference>
<dbReference type="GO" id="GO:0033971">
    <property type="term" value="F:hydroxyisourate hydrolase activity"/>
    <property type="evidence" value="ECO:0007669"/>
    <property type="project" value="UniProtKB-EC"/>
</dbReference>
<name>A0ABX1F719_9PROT</name>
<dbReference type="InterPro" id="IPR036817">
    <property type="entry name" value="Transthyretin/HIU_hydrolase_sf"/>
</dbReference>
<comment type="similarity">
    <text evidence="3 7">Belongs to the transthyretin family. 5-hydroxyisourate hydrolase subfamily.</text>
</comment>
<evidence type="ECO:0000256" key="4">
    <source>
        <dbReference type="ARBA" id="ARBA00011881"/>
    </source>
</evidence>
<evidence type="ECO:0000256" key="3">
    <source>
        <dbReference type="ARBA" id="ARBA00009850"/>
    </source>
</evidence>
<keyword evidence="6 7" id="KW-0378">Hydrolase</keyword>
<dbReference type="InterPro" id="IPR023416">
    <property type="entry name" value="Transthyretin/HIU_hydrolase_d"/>
</dbReference>
<evidence type="ECO:0000313" key="9">
    <source>
        <dbReference type="EMBL" id="NKE48029.1"/>
    </source>
</evidence>
<evidence type="ECO:0000256" key="6">
    <source>
        <dbReference type="ARBA" id="ARBA00022801"/>
    </source>
</evidence>
<organism evidence="9 10">
    <name type="scientific">Falsiroseomonas frigidaquae</name>
    <dbReference type="NCBI Taxonomy" id="487318"/>
    <lineage>
        <taxon>Bacteria</taxon>
        <taxon>Pseudomonadati</taxon>
        <taxon>Pseudomonadota</taxon>
        <taxon>Alphaproteobacteria</taxon>
        <taxon>Acetobacterales</taxon>
        <taxon>Roseomonadaceae</taxon>
        <taxon>Falsiroseomonas</taxon>
    </lineage>
</organism>
<comment type="subunit">
    <text evidence="4 7">Homotetramer.</text>
</comment>
<evidence type="ECO:0000256" key="7">
    <source>
        <dbReference type="RuleBase" id="RU361270"/>
    </source>
</evidence>
<evidence type="ECO:0000313" key="10">
    <source>
        <dbReference type="Proteomes" id="UP000765160"/>
    </source>
</evidence>
<protein>
    <recommendedName>
        <fullName evidence="7">5-hydroxyisourate hydrolase</fullName>
        <shortName evidence="7">HIU hydrolase</shortName>
        <shortName evidence="7">HIUHase</shortName>
        <ecNumber evidence="7">3.5.2.17</ecNumber>
    </recommendedName>
</protein>
<dbReference type="EMBL" id="JAAVTX010000007">
    <property type="protein sequence ID" value="NKE48029.1"/>
    <property type="molecule type" value="Genomic_DNA"/>
</dbReference>
<evidence type="ECO:0000256" key="2">
    <source>
        <dbReference type="ARBA" id="ARBA00002704"/>
    </source>
</evidence>
<dbReference type="RefSeq" id="WP_168053932.1">
    <property type="nucleotide sequence ID" value="NZ_JAATJR010000007.1"/>
</dbReference>
<comment type="catalytic activity">
    <reaction evidence="1 7">
        <text>5-hydroxyisourate + H2O = 5-hydroxy-2-oxo-4-ureido-2,5-dihydro-1H-imidazole-5-carboxylate + H(+)</text>
        <dbReference type="Rhea" id="RHEA:23736"/>
        <dbReference type="ChEBI" id="CHEBI:15377"/>
        <dbReference type="ChEBI" id="CHEBI:15378"/>
        <dbReference type="ChEBI" id="CHEBI:18072"/>
        <dbReference type="ChEBI" id="CHEBI:58639"/>
        <dbReference type="EC" id="3.5.2.17"/>
    </reaction>
</comment>
<proteinExistence type="inferred from homology"/>
<comment type="caution">
    <text evidence="9">The sequence shown here is derived from an EMBL/GenBank/DDBJ whole genome shotgun (WGS) entry which is preliminary data.</text>
</comment>
<dbReference type="PANTHER" id="PTHR10395:SF7">
    <property type="entry name" value="5-HYDROXYISOURATE HYDROLASE"/>
    <property type="match status" value="1"/>
</dbReference>